<organism evidence="1 2">
    <name type="scientific">Microbaculum marinum</name>
    <dbReference type="NCBI Taxonomy" id="1764581"/>
    <lineage>
        <taxon>Bacteria</taxon>
        <taxon>Pseudomonadati</taxon>
        <taxon>Pseudomonadota</taxon>
        <taxon>Alphaproteobacteria</taxon>
        <taxon>Hyphomicrobiales</taxon>
        <taxon>Tepidamorphaceae</taxon>
        <taxon>Microbaculum</taxon>
    </lineage>
</organism>
<comment type="caution">
    <text evidence="1">The sequence shown here is derived from an EMBL/GenBank/DDBJ whole genome shotgun (WGS) entry which is preliminary data.</text>
</comment>
<dbReference type="InterPro" id="IPR010323">
    <property type="entry name" value="DUF924"/>
</dbReference>
<dbReference type="AlphaFoldDB" id="A0AAW9RAH7"/>
<dbReference type="SUPFAM" id="SSF48452">
    <property type="entry name" value="TPR-like"/>
    <property type="match status" value="1"/>
</dbReference>
<evidence type="ECO:0000313" key="1">
    <source>
        <dbReference type="EMBL" id="MEJ8570267.1"/>
    </source>
</evidence>
<dbReference type="Gene3D" id="1.25.40.10">
    <property type="entry name" value="Tetratricopeptide repeat domain"/>
    <property type="match status" value="1"/>
</dbReference>
<proteinExistence type="predicted"/>
<dbReference type="EMBL" id="JAZHOF010000001">
    <property type="protein sequence ID" value="MEJ8570267.1"/>
    <property type="molecule type" value="Genomic_DNA"/>
</dbReference>
<accession>A0AAW9RAH7</accession>
<sequence length="182" mass="20635">MTDLPTPFDVLDFWWSAGYEQWYAGGEDFDGRCRDAFLPLLEHASGGGLSDWEGTPHGALALLIVLDQLSRNIFRGSPRAFAQDERARGVAERAIAAGFDRAYPAPARNFFHMPFMHSEDLDDQARCCDYFRVLGDKDSYYYALVHLDAIRRFGRFPHRNKVLGRETTAEEQQYLDTGGFAA</sequence>
<protein>
    <submittedName>
        <fullName evidence="1">DUF924 family protein</fullName>
    </submittedName>
</protein>
<dbReference type="Proteomes" id="UP001378188">
    <property type="component" value="Unassembled WGS sequence"/>
</dbReference>
<reference evidence="1 2" key="1">
    <citation type="submission" date="2024-02" db="EMBL/GenBank/DDBJ databases">
        <title>Genome analysis and characterization of Microbaculum marinisediminis sp. nov., isolated from marine sediment.</title>
        <authorList>
            <person name="Du Z.-J."/>
            <person name="Ye Y.-Q."/>
            <person name="Zhang Z.-R."/>
            <person name="Yuan S.-M."/>
            <person name="Zhang X.-Y."/>
        </authorList>
    </citation>
    <scope>NUCLEOTIDE SEQUENCE [LARGE SCALE GENOMIC DNA]</scope>
    <source>
        <strain evidence="1 2">SDUM1044001</strain>
    </source>
</reference>
<dbReference type="Pfam" id="PF06041">
    <property type="entry name" value="DUF924"/>
    <property type="match status" value="1"/>
</dbReference>
<dbReference type="Gene3D" id="1.20.58.320">
    <property type="entry name" value="TPR-like"/>
    <property type="match status" value="1"/>
</dbReference>
<dbReference type="InterPro" id="IPR011990">
    <property type="entry name" value="TPR-like_helical_dom_sf"/>
</dbReference>
<gene>
    <name evidence="1" type="ORF">V3328_02180</name>
</gene>
<dbReference type="RefSeq" id="WP_340327999.1">
    <property type="nucleotide sequence ID" value="NZ_JAZHOF010000001.1"/>
</dbReference>
<evidence type="ECO:0000313" key="2">
    <source>
        <dbReference type="Proteomes" id="UP001378188"/>
    </source>
</evidence>
<keyword evidence="2" id="KW-1185">Reference proteome</keyword>
<name>A0AAW9RAH7_9HYPH</name>